<gene>
    <name evidence="1" type="ORF">CWI81_02180</name>
</gene>
<accession>A0A432ZH14</accession>
<dbReference type="Pfam" id="PF12069">
    <property type="entry name" value="DUF3549"/>
    <property type="match status" value="1"/>
</dbReference>
<keyword evidence="2" id="KW-1185">Reference proteome</keyword>
<dbReference type="AlphaFoldDB" id="A0A432ZH14"/>
<dbReference type="OrthoDB" id="5597089at2"/>
<organism evidence="1 2">
    <name type="scientific">Idiomarina seosinensis</name>
    <dbReference type="NCBI Taxonomy" id="281739"/>
    <lineage>
        <taxon>Bacteria</taxon>
        <taxon>Pseudomonadati</taxon>
        <taxon>Pseudomonadota</taxon>
        <taxon>Gammaproteobacteria</taxon>
        <taxon>Alteromonadales</taxon>
        <taxon>Idiomarinaceae</taxon>
        <taxon>Idiomarina</taxon>
    </lineage>
</organism>
<dbReference type="Proteomes" id="UP000287908">
    <property type="component" value="Unassembled WGS sequence"/>
</dbReference>
<proteinExistence type="predicted"/>
<sequence>MAQSISTLGEFLQAGQADYQIFDLGRCLTELDITQFDRIERQQQPYPYPIRRQAQLAVLFRHRKQPDNDYLWFLQLPLDERGLLNVAARDHYLEFVVNALGHEITGELTDEQQQQLKQNPYLFTPNETQRAALHARIAMQRHGAPSLYFDDAVKFLHQQQGDWKDVGMQGIHDCAARLQQLPEVTSAIAEQFADYPAAVRQQLAVALEHQQIPARLRDGLLEHARSTDAAIANDALRALASVATDGTVSKQIRTELADQSAMDADRLTIIAARLWPVLEHGTPLKHYVEHLAQLEMVLFDALFQDIISLPGVRPMLLSLLAQGELSETCMEALNRLRQQAQG</sequence>
<dbReference type="InterPro" id="IPR021936">
    <property type="entry name" value="DUF3549"/>
</dbReference>
<evidence type="ECO:0000313" key="2">
    <source>
        <dbReference type="Proteomes" id="UP000287908"/>
    </source>
</evidence>
<protein>
    <submittedName>
        <fullName evidence="1">DUF3549 domain-containing protein</fullName>
    </submittedName>
</protein>
<dbReference type="RefSeq" id="WP_126783590.1">
    <property type="nucleotide sequence ID" value="NZ_PIQF01000001.1"/>
</dbReference>
<evidence type="ECO:0000313" key="1">
    <source>
        <dbReference type="EMBL" id="RUO77315.1"/>
    </source>
</evidence>
<comment type="caution">
    <text evidence="1">The sequence shown here is derived from an EMBL/GenBank/DDBJ whole genome shotgun (WGS) entry which is preliminary data.</text>
</comment>
<reference evidence="1 2" key="1">
    <citation type="journal article" date="2011" name="Front. Microbiol.">
        <title>Genomic signatures of strain selection and enhancement in Bacillus atrophaeus var. globigii, a historical biowarfare simulant.</title>
        <authorList>
            <person name="Gibbons H.S."/>
            <person name="Broomall S.M."/>
            <person name="McNew L.A."/>
            <person name="Daligault H."/>
            <person name="Chapman C."/>
            <person name="Bruce D."/>
            <person name="Karavis M."/>
            <person name="Krepps M."/>
            <person name="McGregor P.A."/>
            <person name="Hong C."/>
            <person name="Park K.H."/>
            <person name="Akmal A."/>
            <person name="Feldman A."/>
            <person name="Lin J.S."/>
            <person name="Chang W.E."/>
            <person name="Higgs B.W."/>
            <person name="Demirev P."/>
            <person name="Lindquist J."/>
            <person name="Liem A."/>
            <person name="Fochler E."/>
            <person name="Read T.D."/>
            <person name="Tapia R."/>
            <person name="Johnson S."/>
            <person name="Bishop-Lilly K.A."/>
            <person name="Detter C."/>
            <person name="Han C."/>
            <person name="Sozhamannan S."/>
            <person name="Rosenzweig C.N."/>
            <person name="Skowronski E.W."/>
        </authorList>
    </citation>
    <scope>NUCLEOTIDE SEQUENCE [LARGE SCALE GENOMIC DNA]</scope>
    <source>
        <strain evidence="1 2">CL-SP19</strain>
    </source>
</reference>
<dbReference type="EMBL" id="PIQF01000001">
    <property type="protein sequence ID" value="RUO77315.1"/>
    <property type="molecule type" value="Genomic_DNA"/>
</dbReference>
<name>A0A432ZH14_9GAMM</name>